<dbReference type="InterPro" id="IPR043137">
    <property type="entry name" value="GGT_ssub_C"/>
</dbReference>
<reference evidence="5" key="1">
    <citation type="submission" date="2025-08" db="UniProtKB">
        <authorList>
            <consortium name="RefSeq"/>
        </authorList>
    </citation>
    <scope>IDENTIFICATION</scope>
</reference>
<dbReference type="PRINTS" id="PR01210">
    <property type="entry name" value="GGTRANSPTASE"/>
</dbReference>
<dbReference type="InterPro" id="IPR000101">
    <property type="entry name" value="GGT_peptidase"/>
</dbReference>
<evidence type="ECO:0000313" key="4">
    <source>
        <dbReference type="Proteomes" id="UP000694888"/>
    </source>
</evidence>
<organism evidence="4 5">
    <name type="scientific">Aplysia californica</name>
    <name type="common">California sea hare</name>
    <dbReference type="NCBI Taxonomy" id="6500"/>
    <lineage>
        <taxon>Eukaryota</taxon>
        <taxon>Metazoa</taxon>
        <taxon>Spiralia</taxon>
        <taxon>Lophotrochozoa</taxon>
        <taxon>Mollusca</taxon>
        <taxon>Gastropoda</taxon>
        <taxon>Heterobranchia</taxon>
        <taxon>Euthyneura</taxon>
        <taxon>Tectipleura</taxon>
        <taxon>Aplysiida</taxon>
        <taxon>Aplysioidea</taxon>
        <taxon>Aplysiidae</taxon>
        <taxon>Aplysia</taxon>
    </lineage>
</organism>
<dbReference type="GO" id="GO:0016787">
    <property type="term" value="F:hydrolase activity"/>
    <property type="evidence" value="ECO:0007669"/>
    <property type="project" value="UniProtKB-KW"/>
</dbReference>
<dbReference type="PANTHER" id="PTHR11686:SF9">
    <property type="entry name" value="RE13973P"/>
    <property type="match status" value="1"/>
</dbReference>
<keyword evidence="3" id="KW-0812">Transmembrane</keyword>
<evidence type="ECO:0000256" key="1">
    <source>
        <dbReference type="ARBA" id="ARBA00009381"/>
    </source>
</evidence>
<dbReference type="PANTHER" id="PTHR11686">
    <property type="entry name" value="GAMMA GLUTAMYL TRANSPEPTIDASE"/>
    <property type="match status" value="1"/>
</dbReference>
<evidence type="ECO:0000256" key="2">
    <source>
        <dbReference type="SAM" id="MobiDB-lite"/>
    </source>
</evidence>
<dbReference type="SUPFAM" id="SSF56235">
    <property type="entry name" value="N-terminal nucleophile aminohydrolases (Ntn hydrolases)"/>
    <property type="match status" value="1"/>
</dbReference>
<dbReference type="PROSITE" id="PS00462">
    <property type="entry name" value="G_GLU_TRANSPEPTIDASE"/>
    <property type="match status" value="1"/>
</dbReference>
<keyword evidence="3" id="KW-0472">Membrane</keyword>
<dbReference type="InterPro" id="IPR043138">
    <property type="entry name" value="GGT_lsub"/>
</dbReference>
<dbReference type="RefSeq" id="XP_035826255.1">
    <property type="nucleotide sequence ID" value="XM_035970362.1"/>
</dbReference>
<protein>
    <submittedName>
        <fullName evidence="5">Glutathione hydrolase 1 proenzyme</fullName>
    </submittedName>
</protein>
<sequence length="629" mass="68540">MATGGNSRSYQDEAQPFLTRDGGGDSDDPELFEYEDKLHNKRSSGTPRGRIRRWLFLAVFLTMVMAAGVVTAFVLIAEEESSVEEPEVHDVPEAYRQAVVASDAALCSTVGKDILLKGGNAVDAAVASLLCGGLTDPQSMGIGGGFFMTIYNRTLGTSTIIDARETAPEKATSDMYKDDPSASSAGPLSIAVPAEVKGYWSAHQKYGRLRWKEVFEPAIKMAAGGFPVPIGLHNAIQDDKKLLTTEPSLRAVFFNKETNALFKEGENMTRPQLARTLKVISEEGMAAFYDGSLTDDIMADLSDIGSIITRADLKNYLVLEKTPLEISLDNGVRVISPPPPAGGAVLSFILNILDGYKMNSKSIADEKSQALTYHRIVEAFKFAYAKRTDLGDEDFVDVKELVKNLTSKAYADYTRGLISDTRTFGYEYYGPTFYSRNTTSTSHLSVLDQDGSAVSVTSTVNARFGSQRRGMRSGIIFNDEMDDFSSPNITNEWGLFPSPANFIVPGKRPLSSMCPAVFLHPDGSVNKVLGAAGGSKITTATAWVAVHNMWLGENIEQAIDHKRLHHQLLPPHIQYEEGFDQNLIADLQKFGHNVSQYSLGASIVQGIDVENGLIFADSDFRKGGIPDGF</sequence>
<accession>A0ABM1VV13</accession>
<feature type="region of interest" description="Disordered" evidence="2">
    <location>
        <begin position="1"/>
        <end position="46"/>
    </location>
</feature>
<dbReference type="Proteomes" id="UP000694888">
    <property type="component" value="Unplaced"/>
</dbReference>
<dbReference type="Pfam" id="PF01019">
    <property type="entry name" value="G_glu_transpept"/>
    <property type="match status" value="1"/>
</dbReference>
<keyword evidence="4" id="KW-1185">Reference proteome</keyword>
<dbReference type="InterPro" id="IPR055262">
    <property type="entry name" value="GGT_CS"/>
</dbReference>
<gene>
    <name evidence="5" type="primary">LOC101845247</name>
</gene>
<dbReference type="Gene3D" id="3.60.20.40">
    <property type="match status" value="1"/>
</dbReference>
<evidence type="ECO:0000313" key="5">
    <source>
        <dbReference type="RefSeq" id="XP_035826255.1"/>
    </source>
</evidence>
<dbReference type="InterPro" id="IPR029055">
    <property type="entry name" value="Ntn_hydrolases_N"/>
</dbReference>
<comment type="similarity">
    <text evidence="1">Belongs to the gamma-glutamyltransferase family.</text>
</comment>
<keyword evidence="5" id="KW-0378">Hydrolase</keyword>
<dbReference type="Gene3D" id="1.10.246.130">
    <property type="match status" value="1"/>
</dbReference>
<feature type="transmembrane region" description="Helical" evidence="3">
    <location>
        <begin position="54"/>
        <end position="77"/>
    </location>
</feature>
<evidence type="ECO:0000256" key="3">
    <source>
        <dbReference type="SAM" id="Phobius"/>
    </source>
</evidence>
<feature type="compositionally biased region" description="Acidic residues" evidence="2">
    <location>
        <begin position="24"/>
        <end position="33"/>
    </location>
</feature>
<name>A0ABM1VV13_APLCA</name>
<proteinExistence type="inferred from homology"/>
<dbReference type="GeneID" id="101845247"/>
<keyword evidence="3" id="KW-1133">Transmembrane helix</keyword>
<dbReference type="NCBIfam" id="TIGR00066">
    <property type="entry name" value="g_glut_trans"/>
    <property type="match status" value="1"/>
</dbReference>